<dbReference type="EMBL" id="JAODUO010000351">
    <property type="protein sequence ID" value="KAK2182526.1"/>
    <property type="molecule type" value="Genomic_DNA"/>
</dbReference>
<dbReference type="SUPFAM" id="SSF48371">
    <property type="entry name" value="ARM repeat"/>
    <property type="match status" value="1"/>
</dbReference>
<gene>
    <name evidence="2" type="ORF">NP493_352g06057</name>
</gene>
<keyword evidence="3" id="KW-1185">Reference proteome</keyword>
<dbReference type="Proteomes" id="UP001209878">
    <property type="component" value="Unassembled WGS sequence"/>
</dbReference>
<sequence length="504" mass="57353">MASTEDLKFEGSRTRSTDILQTSLKSYLTNLHGRSKADVQSCLEDLHNTVIHAETSWFFLGENLPEADVDEEHVEKCAKLLSSLASRVHQIGAVQEFRGREDRGYNAEDFSGVATTATLCMTVFGSLFDRLVELKESHQDMCTHLVKKVLGTVSIKAFMLCAEHTQEHLWTSEQSMSASDSLIGRILKTTECTTVAEFLNCHQYGACRFHAVLLELKPKLSKSTWKINPAAKHVFSWCVRKIGSPKLGDQLPLVLPPMLLLVDDFQIEHKRLGVSLLKHLIDNTSRTELSWYGHAQVIFDALQHQMYTHDATLVHLLHPCLLGILRVVETSPVKCAVMRKENRYDEILRRILTDMELEDKLVSRRAYVEHLPCFLEEMGITAVRHLLQLLRVISAYLEVYDGPNELCRLQTLDLLKVVIVTTWPRMSFYCADILKCLLKFIYDVSVDESLTPDDVSTTLIMKAMGCLQLLKNACPQVMRELMGKLDEITLNETWDRCVKELLTE</sequence>
<evidence type="ECO:0008006" key="4">
    <source>
        <dbReference type="Google" id="ProtNLM"/>
    </source>
</evidence>
<dbReference type="PANTHER" id="PTHR32226:SF2">
    <property type="entry name" value="TELO2-INTERACTING PROTEIN 2"/>
    <property type="match status" value="1"/>
</dbReference>
<name>A0AAD9L438_RIDPI</name>
<protein>
    <recommendedName>
        <fullName evidence="4">TELO2-interacting protein 2</fullName>
    </recommendedName>
</protein>
<dbReference type="InterPro" id="IPR018870">
    <property type="entry name" value="Tti2"/>
</dbReference>
<dbReference type="InterPro" id="IPR016024">
    <property type="entry name" value="ARM-type_fold"/>
</dbReference>
<accession>A0AAD9L438</accession>
<reference evidence="2" key="1">
    <citation type="journal article" date="2023" name="Mol. Biol. Evol.">
        <title>Third-Generation Sequencing Reveals the Adaptive Role of the Epigenome in Three Deep-Sea Polychaetes.</title>
        <authorList>
            <person name="Perez M."/>
            <person name="Aroh O."/>
            <person name="Sun Y."/>
            <person name="Lan Y."/>
            <person name="Juniper S.K."/>
            <person name="Young C.R."/>
            <person name="Angers B."/>
            <person name="Qian P.Y."/>
        </authorList>
    </citation>
    <scope>NUCLEOTIDE SEQUENCE</scope>
    <source>
        <strain evidence="2">R07B-5</strain>
    </source>
</reference>
<dbReference type="GO" id="GO:0110078">
    <property type="term" value="C:TTT Hsp90 cochaperone complex"/>
    <property type="evidence" value="ECO:0007669"/>
    <property type="project" value="InterPro"/>
</dbReference>
<dbReference type="PANTHER" id="PTHR32226">
    <property type="entry name" value="TELO2-INTERACTING PROTEIN 2"/>
    <property type="match status" value="1"/>
</dbReference>
<dbReference type="GO" id="GO:0005829">
    <property type="term" value="C:cytosol"/>
    <property type="evidence" value="ECO:0007669"/>
    <property type="project" value="TreeGrafter"/>
</dbReference>
<comment type="similarity">
    <text evidence="1">Belongs to the TTI2 family.</text>
</comment>
<proteinExistence type="inferred from homology"/>
<evidence type="ECO:0000256" key="1">
    <source>
        <dbReference type="ARBA" id="ARBA00034736"/>
    </source>
</evidence>
<evidence type="ECO:0000313" key="2">
    <source>
        <dbReference type="EMBL" id="KAK2182526.1"/>
    </source>
</evidence>
<dbReference type="AlphaFoldDB" id="A0AAD9L438"/>
<evidence type="ECO:0000313" key="3">
    <source>
        <dbReference type="Proteomes" id="UP001209878"/>
    </source>
</evidence>
<organism evidence="2 3">
    <name type="scientific">Ridgeia piscesae</name>
    <name type="common">Tubeworm</name>
    <dbReference type="NCBI Taxonomy" id="27915"/>
    <lineage>
        <taxon>Eukaryota</taxon>
        <taxon>Metazoa</taxon>
        <taxon>Spiralia</taxon>
        <taxon>Lophotrochozoa</taxon>
        <taxon>Annelida</taxon>
        <taxon>Polychaeta</taxon>
        <taxon>Sedentaria</taxon>
        <taxon>Canalipalpata</taxon>
        <taxon>Sabellida</taxon>
        <taxon>Siboglinidae</taxon>
        <taxon>Ridgeia</taxon>
    </lineage>
</organism>
<dbReference type="Pfam" id="PF10521">
    <property type="entry name" value="Tti2"/>
    <property type="match status" value="1"/>
</dbReference>
<dbReference type="GO" id="GO:0005634">
    <property type="term" value="C:nucleus"/>
    <property type="evidence" value="ECO:0007669"/>
    <property type="project" value="TreeGrafter"/>
</dbReference>
<comment type="caution">
    <text evidence="2">The sequence shown here is derived from an EMBL/GenBank/DDBJ whole genome shotgun (WGS) entry which is preliminary data.</text>
</comment>